<dbReference type="STRING" id="195883.A0A482WZR3"/>
<comment type="caution">
    <text evidence="3">The sequence shown here is derived from an EMBL/GenBank/DDBJ whole genome shotgun (WGS) entry which is preliminary data.</text>
</comment>
<dbReference type="InterPro" id="IPR045866">
    <property type="entry name" value="FAM210A/B-like"/>
</dbReference>
<keyword evidence="4" id="KW-1185">Reference proteome</keyword>
<dbReference type="EMBL" id="QKKF02022243">
    <property type="protein sequence ID" value="RZF38540.1"/>
    <property type="molecule type" value="Genomic_DNA"/>
</dbReference>
<evidence type="ECO:0000313" key="3">
    <source>
        <dbReference type="EMBL" id="RZF38540.1"/>
    </source>
</evidence>
<protein>
    <recommendedName>
        <fullName evidence="2">DUF1279 domain-containing protein</fullName>
    </recommendedName>
</protein>
<keyword evidence="1" id="KW-0812">Transmembrane</keyword>
<keyword evidence="1" id="KW-0472">Membrane</keyword>
<dbReference type="OrthoDB" id="424302at2759"/>
<evidence type="ECO:0000256" key="1">
    <source>
        <dbReference type="SAM" id="Phobius"/>
    </source>
</evidence>
<dbReference type="InParanoid" id="A0A482WZR3"/>
<feature type="domain" description="DUF1279" evidence="2">
    <location>
        <begin position="91"/>
        <end position="174"/>
    </location>
</feature>
<organism evidence="3 4">
    <name type="scientific">Laodelphax striatellus</name>
    <name type="common">Small brown planthopper</name>
    <name type="synonym">Delphax striatella</name>
    <dbReference type="NCBI Taxonomy" id="195883"/>
    <lineage>
        <taxon>Eukaryota</taxon>
        <taxon>Metazoa</taxon>
        <taxon>Ecdysozoa</taxon>
        <taxon>Arthropoda</taxon>
        <taxon>Hexapoda</taxon>
        <taxon>Insecta</taxon>
        <taxon>Pterygota</taxon>
        <taxon>Neoptera</taxon>
        <taxon>Paraneoptera</taxon>
        <taxon>Hemiptera</taxon>
        <taxon>Auchenorrhyncha</taxon>
        <taxon>Fulgoroidea</taxon>
        <taxon>Delphacidae</taxon>
        <taxon>Criomorphinae</taxon>
        <taxon>Laodelphax</taxon>
    </lineage>
</organism>
<dbReference type="GO" id="GO:0005739">
    <property type="term" value="C:mitochondrion"/>
    <property type="evidence" value="ECO:0007669"/>
    <property type="project" value="TreeGrafter"/>
</dbReference>
<proteinExistence type="predicted"/>
<evidence type="ECO:0000259" key="2">
    <source>
        <dbReference type="Pfam" id="PF06916"/>
    </source>
</evidence>
<dbReference type="Proteomes" id="UP000291343">
    <property type="component" value="Unassembled WGS sequence"/>
</dbReference>
<dbReference type="PANTHER" id="PTHR21377">
    <property type="entry name" value="PROTEIN FAM210B, MITOCHONDRIAL"/>
    <property type="match status" value="1"/>
</dbReference>
<dbReference type="AlphaFoldDB" id="A0A482WZR3"/>
<dbReference type="PANTHER" id="PTHR21377:SF0">
    <property type="entry name" value="PROTEIN FAM210B, MITOCHONDRIAL"/>
    <property type="match status" value="1"/>
</dbReference>
<evidence type="ECO:0000313" key="4">
    <source>
        <dbReference type="Proteomes" id="UP000291343"/>
    </source>
</evidence>
<gene>
    <name evidence="3" type="ORF">LSTR_LSTR006135</name>
</gene>
<accession>A0A482WZR3</accession>
<reference evidence="3 4" key="1">
    <citation type="journal article" date="2017" name="Gigascience">
        <title>Genome sequence of the small brown planthopper, Laodelphax striatellus.</title>
        <authorList>
            <person name="Zhu J."/>
            <person name="Jiang F."/>
            <person name="Wang X."/>
            <person name="Yang P."/>
            <person name="Bao Y."/>
            <person name="Zhao W."/>
            <person name="Wang W."/>
            <person name="Lu H."/>
            <person name="Wang Q."/>
            <person name="Cui N."/>
            <person name="Li J."/>
            <person name="Chen X."/>
            <person name="Luo L."/>
            <person name="Yu J."/>
            <person name="Kang L."/>
            <person name="Cui F."/>
        </authorList>
    </citation>
    <scope>NUCLEOTIDE SEQUENCE [LARGE SCALE GENOMIC DNA]</scope>
    <source>
        <strain evidence="3">Lst14</strain>
    </source>
</reference>
<feature type="transmembrane region" description="Helical" evidence="1">
    <location>
        <begin position="159"/>
        <end position="179"/>
    </location>
</feature>
<dbReference type="FunCoup" id="A0A482WZR3">
    <property type="interactions" value="43"/>
</dbReference>
<name>A0A482WZR3_LAOST</name>
<dbReference type="InterPro" id="IPR009688">
    <property type="entry name" value="FAM210A/B-like_dom"/>
</dbReference>
<feature type="transmembrane region" description="Helical" evidence="1">
    <location>
        <begin position="99"/>
        <end position="122"/>
    </location>
</feature>
<sequence>MLSRLFWNCSKAPLKKSVFNTIISAQTRTPLIQPRAIQTSCSKLLFRAEKINYSSNTLKNQCNRLLLRSTSLQLMNYSTDAVEPQLSNKDKLKRAVKEYGTTVIVFHISISLMSLGICYLAVSGGLNMNSMLETIGLHGSSDVTTEASLLIVAYAVHKVLAPIRIGITLLVTPLIVRYLRKKNILKPPKLSK</sequence>
<dbReference type="Pfam" id="PF06916">
    <property type="entry name" value="FAM210A-B_dom"/>
    <property type="match status" value="1"/>
</dbReference>
<keyword evidence="1" id="KW-1133">Transmembrane helix</keyword>